<sequence>MFRLVTARIALIGAGWFCDSAFAAETGNVVISPLATLGKLAIALILVLLVFWVFARVMRQLQGARGVIHSGLKVVGALSLGQRERVVVVQAGDAQLVLGVTATQINTLHVLTTPLSNNGTAEIGDFRQKLSAALKRQVAD</sequence>
<comment type="subcellular location">
    <subcellularLocation>
        <location evidence="7">Cell membrane</location>
    </subcellularLocation>
    <subcellularLocation>
        <location evidence="7">Bacterial flagellum basal body</location>
    </subcellularLocation>
</comment>
<comment type="similarity">
    <text evidence="6 7">Belongs to the FliO/MopB family.</text>
</comment>
<dbReference type="GO" id="GO:0005886">
    <property type="term" value="C:plasma membrane"/>
    <property type="evidence" value="ECO:0007669"/>
    <property type="project" value="UniProtKB-SubCell"/>
</dbReference>
<dbReference type="NCBIfam" id="TIGR03500">
    <property type="entry name" value="FliO_TIGR"/>
    <property type="match status" value="1"/>
</dbReference>
<evidence type="ECO:0000256" key="1">
    <source>
        <dbReference type="ARBA" id="ARBA00022475"/>
    </source>
</evidence>
<name>A0A2Z2NK57_9GAMM</name>
<evidence type="ECO:0000313" key="8">
    <source>
        <dbReference type="EMBL" id="ASJ71782.1"/>
    </source>
</evidence>
<keyword evidence="8" id="KW-0282">Flagellum</keyword>
<reference evidence="8 9" key="1">
    <citation type="submission" date="2016-12" db="EMBL/GenBank/DDBJ databases">
        <authorList>
            <person name="Song W.-J."/>
            <person name="Kurnit D.M."/>
        </authorList>
    </citation>
    <scope>NUCLEOTIDE SEQUENCE [LARGE SCALE GENOMIC DNA]</scope>
    <source>
        <strain evidence="8 9">IMCC3135</strain>
    </source>
</reference>
<dbReference type="PANTHER" id="PTHR38766">
    <property type="entry name" value="FLAGELLAR PROTEIN FLIO"/>
    <property type="match status" value="1"/>
</dbReference>
<keyword evidence="9" id="KW-1185">Reference proteome</keyword>
<dbReference type="OrthoDB" id="5741235at2"/>
<proteinExistence type="inferred from homology"/>
<evidence type="ECO:0000313" key="9">
    <source>
        <dbReference type="Proteomes" id="UP000250079"/>
    </source>
</evidence>
<accession>A0A2Z2NK57</accession>
<organism evidence="8 9">
    <name type="scientific">Granulosicoccus antarcticus IMCC3135</name>
    <dbReference type="NCBI Taxonomy" id="1192854"/>
    <lineage>
        <taxon>Bacteria</taxon>
        <taxon>Pseudomonadati</taxon>
        <taxon>Pseudomonadota</taxon>
        <taxon>Gammaproteobacteria</taxon>
        <taxon>Chromatiales</taxon>
        <taxon>Granulosicoccaceae</taxon>
        <taxon>Granulosicoccus</taxon>
    </lineage>
</organism>
<evidence type="ECO:0000256" key="7">
    <source>
        <dbReference type="RuleBase" id="RU362064"/>
    </source>
</evidence>
<protein>
    <recommendedName>
        <fullName evidence="7">Flagellar protein</fullName>
    </recommendedName>
</protein>
<evidence type="ECO:0000256" key="5">
    <source>
        <dbReference type="ARBA" id="ARBA00023143"/>
    </source>
</evidence>
<feature type="transmembrane region" description="Helical" evidence="7">
    <location>
        <begin position="33"/>
        <end position="55"/>
    </location>
</feature>
<dbReference type="KEGG" id="gai:IMCC3135_08415"/>
<dbReference type="GO" id="GO:0044781">
    <property type="term" value="P:bacterial-type flagellum organization"/>
    <property type="evidence" value="ECO:0007669"/>
    <property type="project" value="UniProtKB-UniRule"/>
</dbReference>
<dbReference type="InterPro" id="IPR022781">
    <property type="entry name" value="Flagellar_biosynth_FliO"/>
</dbReference>
<keyword evidence="4 7" id="KW-0472">Membrane</keyword>
<keyword evidence="3 7" id="KW-1133">Transmembrane helix</keyword>
<evidence type="ECO:0000256" key="6">
    <source>
        <dbReference type="ARBA" id="ARBA00037937"/>
    </source>
</evidence>
<dbReference type="InterPro" id="IPR052205">
    <property type="entry name" value="FliO/MopB"/>
</dbReference>
<keyword evidence="2 7" id="KW-0812">Transmembrane</keyword>
<keyword evidence="8" id="KW-0969">Cilium</keyword>
<evidence type="ECO:0000256" key="2">
    <source>
        <dbReference type="ARBA" id="ARBA00022692"/>
    </source>
</evidence>
<dbReference type="GO" id="GO:0009425">
    <property type="term" value="C:bacterial-type flagellum basal body"/>
    <property type="evidence" value="ECO:0007669"/>
    <property type="project" value="UniProtKB-SubCell"/>
</dbReference>
<evidence type="ECO:0000256" key="4">
    <source>
        <dbReference type="ARBA" id="ARBA00023136"/>
    </source>
</evidence>
<evidence type="ECO:0000256" key="3">
    <source>
        <dbReference type="ARBA" id="ARBA00022989"/>
    </source>
</evidence>
<keyword evidence="8" id="KW-0966">Cell projection</keyword>
<keyword evidence="5 7" id="KW-0975">Bacterial flagellum</keyword>
<dbReference type="AlphaFoldDB" id="A0A2Z2NK57"/>
<dbReference type="PANTHER" id="PTHR38766:SF1">
    <property type="entry name" value="FLAGELLAR PROTEIN FLIO"/>
    <property type="match status" value="1"/>
</dbReference>
<gene>
    <name evidence="8" type="primary">fliO</name>
    <name evidence="8" type="ORF">IMCC3135_08415</name>
</gene>
<dbReference type="EMBL" id="CP018632">
    <property type="protein sequence ID" value="ASJ71782.1"/>
    <property type="molecule type" value="Genomic_DNA"/>
</dbReference>
<dbReference type="Pfam" id="PF04347">
    <property type="entry name" value="FliO"/>
    <property type="match status" value="1"/>
</dbReference>
<dbReference type="RefSeq" id="WP_088917172.1">
    <property type="nucleotide sequence ID" value="NZ_CP018632.1"/>
</dbReference>
<keyword evidence="1 7" id="KW-1003">Cell membrane</keyword>
<dbReference type="Proteomes" id="UP000250079">
    <property type="component" value="Chromosome"/>
</dbReference>